<comment type="caution">
    <text evidence="1">The sequence shown here is derived from an EMBL/GenBank/DDBJ whole genome shotgun (WGS) entry which is preliminary data.</text>
</comment>
<evidence type="ECO:0000313" key="1">
    <source>
        <dbReference type="EMBL" id="KAH3670735.1"/>
    </source>
</evidence>
<keyword evidence="2" id="KW-1185">Reference proteome</keyword>
<gene>
    <name evidence="1" type="ORF">OGAPHI_001250</name>
</gene>
<dbReference type="EMBL" id="JAEUBE010000087">
    <property type="protein sequence ID" value="KAH3670735.1"/>
    <property type="molecule type" value="Genomic_DNA"/>
</dbReference>
<reference evidence="1" key="2">
    <citation type="submission" date="2021-01" db="EMBL/GenBank/DDBJ databases">
        <authorList>
            <person name="Schikora-Tamarit M.A."/>
        </authorList>
    </citation>
    <scope>NUCLEOTIDE SEQUENCE</scope>
    <source>
        <strain evidence="1">CBS6075</strain>
    </source>
</reference>
<dbReference type="RefSeq" id="XP_046064160.1">
    <property type="nucleotide sequence ID" value="XM_046201992.1"/>
</dbReference>
<evidence type="ECO:0000313" key="2">
    <source>
        <dbReference type="Proteomes" id="UP000769157"/>
    </source>
</evidence>
<organism evidence="1 2">
    <name type="scientific">Ogataea philodendri</name>
    <dbReference type="NCBI Taxonomy" id="1378263"/>
    <lineage>
        <taxon>Eukaryota</taxon>
        <taxon>Fungi</taxon>
        <taxon>Dikarya</taxon>
        <taxon>Ascomycota</taxon>
        <taxon>Saccharomycotina</taxon>
        <taxon>Pichiomycetes</taxon>
        <taxon>Pichiales</taxon>
        <taxon>Pichiaceae</taxon>
        <taxon>Ogataea</taxon>
    </lineage>
</organism>
<name>A0A9P8PFR9_9ASCO</name>
<proteinExistence type="predicted"/>
<sequence length="83" mass="9146">MTVFSSLRVCALIWWVDESELRISSAVCMILMETPPSKNCSSGIKSSNRSCNTPKEPNTWLGVLFVSVTMSYRLDSNDGHSSG</sequence>
<protein>
    <submittedName>
        <fullName evidence="1">Uncharacterized protein</fullName>
    </submittedName>
</protein>
<dbReference type="Proteomes" id="UP000769157">
    <property type="component" value="Unassembled WGS sequence"/>
</dbReference>
<dbReference type="GeneID" id="70233218"/>
<accession>A0A9P8PFR9</accession>
<reference evidence="1" key="1">
    <citation type="journal article" date="2021" name="Open Biol.">
        <title>Shared evolutionary footprints suggest mitochondrial oxidative damage underlies multiple complex I losses in fungi.</title>
        <authorList>
            <person name="Schikora-Tamarit M.A."/>
            <person name="Marcet-Houben M."/>
            <person name="Nosek J."/>
            <person name="Gabaldon T."/>
        </authorList>
    </citation>
    <scope>NUCLEOTIDE SEQUENCE</scope>
    <source>
        <strain evidence="1">CBS6075</strain>
    </source>
</reference>
<dbReference type="AlphaFoldDB" id="A0A9P8PFR9"/>